<dbReference type="PANTHER" id="PTHR32097:SF4">
    <property type="entry name" value="GENERAL STRESS PROTEIN 16U"/>
    <property type="match status" value="1"/>
</dbReference>
<evidence type="ECO:0000256" key="2">
    <source>
        <dbReference type="ARBA" id="ARBA00022686"/>
    </source>
</evidence>
<evidence type="ECO:0000256" key="1">
    <source>
        <dbReference type="ARBA" id="ARBA00008775"/>
    </source>
</evidence>
<evidence type="ECO:0000259" key="3">
    <source>
        <dbReference type="PROSITE" id="PS50234"/>
    </source>
</evidence>
<dbReference type="RefSeq" id="WP_115457529.1">
    <property type="nucleotide sequence ID" value="NZ_QRAP01000002.1"/>
</dbReference>
<dbReference type="InterPro" id="IPR002035">
    <property type="entry name" value="VWF_A"/>
</dbReference>
<sequence length="415" mass="45220">MNLMPGQNTPVTTTQVSLTLSYTKPAAFRSEIDASAFMLTGAGKVRGDNDFIFYNQPRSADGSVEMTPQPDGCRFTLDLARVDPAIEKIALTLVVDGPDTVANLSALTLNAPGVATFDVPLEGRSEKALIVAQFYRHQGNWKVRALGQGFNGGLAPLAMNFGVDVADEPAAPVAAPAPTVSLEKKLQEKAPHLVNLAKSITVSLTKHKLEQTRAKVAFVLDASGSMARQFKSGNVQAVLERIAALAVQFDDDGAMDVWGFGEKFKKYDDVTLDNLGGYVERIQKSGKKSMWELLPGLGGVNNEPPVMEDVINTFKDSKEPVYVVFITDGGINKTKAIKDAIRRSSHHPIFWKFVGLGGSNYGILEQLDDFTDRLLDNSDFFPIDDFRTLSDERLYDLLLVEFAGWIAMAKGKGIL</sequence>
<dbReference type="Gene3D" id="3.40.50.410">
    <property type="entry name" value="von Willebrand factor, type A domain"/>
    <property type="match status" value="1"/>
</dbReference>
<dbReference type="EMBL" id="QRAP01000002">
    <property type="protein sequence ID" value="RDK95794.1"/>
    <property type="molecule type" value="Genomic_DNA"/>
</dbReference>
<dbReference type="SUPFAM" id="SSF53300">
    <property type="entry name" value="vWA-like"/>
    <property type="match status" value="1"/>
</dbReference>
<dbReference type="PANTHER" id="PTHR32097">
    <property type="entry name" value="CAMP-BINDING PROTEIN 1-RELATED"/>
    <property type="match status" value="1"/>
</dbReference>
<organism evidence="4 5">
    <name type="scientific">Enterobacillus tribolii</name>
    <dbReference type="NCBI Taxonomy" id="1487935"/>
    <lineage>
        <taxon>Bacteria</taxon>
        <taxon>Pseudomonadati</taxon>
        <taxon>Pseudomonadota</taxon>
        <taxon>Gammaproteobacteria</taxon>
        <taxon>Enterobacterales</taxon>
        <taxon>Hafniaceae</taxon>
        <taxon>Enterobacillus</taxon>
    </lineage>
</organism>
<keyword evidence="5" id="KW-1185">Reference proteome</keyword>
<comment type="similarity">
    <text evidence="1">Belongs to the CAPAB/TerDEXZ family.</text>
</comment>
<dbReference type="Pfam" id="PF10138">
    <property type="entry name" value="vWA-TerF-like"/>
    <property type="match status" value="1"/>
</dbReference>
<dbReference type="InterPro" id="IPR036465">
    <property type="entry name" value="vWFA_dom_sf"/>
</dbReference>
<dbReference type="InterPro" id="IPR051324">
    <property type="entry name" value="Stress/Tellurium_Resist"/>
</dbReference>
<dbReference type="GO" id="GO:0046690">
    <property type="term" value="P:response to tellurium ion"/>
    <property type="evidence" value="ECO:0007669"/>
    <property type="project" value="UniProtKB-KW"/>
</dbReference>
<dbReference type="Pfam" id="PF02342">
    <property type="entry name" value="TerD"/>
    <property type="match status" value="1"/>
</dbReference>
<gene>
    <name evidence="4" type="ORF">C8D90_102277</name>
</gene>
<dbReference type="AlphaFoldDB" id="A0A370R1J7"/>
<dbReference type="CDD" id="cd06974">
    <property type="entry name" value="TerD_like"/>
    <property type="match status" value="1"/>
</dbReference>
<evidence type="ECO:0000313" key="4">
    <source>
        <dbReference type="EMBL" id="RDK95794.1"/>
    </source>
</evidence>
<comment type="caution">
    <text evidence="4">The sequence shown here is derived from an EMBL/GenBank/DDBJ whole genome shotgun (WGS) entry which is preliminary data.</text>
</comment>
<dbReference type="OrthoDB" id="5756874at2"/>
<proteinExistence type="inferred from homology"/>
<dbReference type="Gene3D" id="2.60.60.30">
    <property type="entry name" value="sav2460 like domains"/>
    <property type="match status" value="1"/>
</dbReference>
<dbReference type="SMART" id="SM00327">
    <property type="entry name" value="VWA"/>
    <property type="match status" value="1"/>
</dbReference>
<reference evidence="4 5" key="1">
    <citation type="submission" date="2018-07" db="EMBL/GenBank/DDBJ databases">
        <title>Genomic Encyclopedia of Type Strains, Phase IV (KMG-IV): sequencing the most valuable type-strain genomes for metagenomic binning, comparative biology and taxonomic classification.</title>
        <authorList>
            <person name="Goeker M."/>
        </authorList>
    </citation>
    <scope>NUCLEOTIDE SEQUENCE [LARGE SCALE GENOMIC DNA]</scope>
    <source>
        <strain evidence="4 5">DSM 103736</strain>
    </source>
</reference>
<accession>A0A370R1J7</accession>
<dbReference type="PROSITE" id="PS50234">
    <property type="entry name" value="VWFA"/>
    <property type="match status" value="1"/>
</dbReference>
<feature type="domain" description="VWFA" evidence="3">
    <location>
        <begin position="215"/>
        <end position="398"/>
    </location>
</feature>
<name>A0A370R1J7_9GAMM</name>
<evidence type="ECO:0000313" key="5">
    <source>
        <dbReference type="Proteomes" id="UP000254848"/>
    </source>
</evidence>
<protein>
    <submittedName>
        <fullName evidence="4">Stress response protein SCP2</fullName>
    </submittedName>
</protein>
<dbReference type="Proteomes" id="UP000254848">
    <property type="component" value="Unassembled WGS sequence"/>
</dbReference>
<dbReference type="InterPro" id="IPR003325">
    <property type="entry name" value="TerD"/>
</dbReference>
<dbReference type="InterPro" id="IPR019303">
    <property type="entry name" value="vWA_TerF_C"/>
</dbReference>
<keyword evidence="2" id="KW-0778">Tellurium resistance</keyword>